<keyword evidence="3" id="KW-1185">Reference proteome</keyword>
<protein>
    <recommendedName>
        <fullName evidence="4">CTP synthetase</fullName>
    </recommendedName>
</protein>
<dbReference type="RefSeq" id="WP_343891152.1">
    <property type="nucleotide sequence ID" value="NZ_BAAAEH010000039.1"/>
</dbReference>
<keyword evidence="1" id="KW-1133">Transmembrane helix</keyword>
<keyword evidence="1" id="KW-0812">Transmembrane</keyword>
<evidence type="ECO:0000256" key="1">
    <source>
        <dbReference type="SAM" id="Phobius"/>
    </source>
</evidence>
<dbReference type="Proteomes" id="UP001419910">
    <property type="component" value="Unassembled WGS sequence"/>
</dbReference>
<evidence type="ECO:0008006" key="4">
    <source>
        <dbReference type="Google" id="ProtNLM"/>
    </source>
</evidence>
<evidence type="ECO:0000313" key="3">
    <source>
        <dbReference type="Proteomes" id="UP001419910"/>
    </source>
</evidence>
<comment type="caution">
    <text evidence="2">The sequence shown here is derived from an EMBL/GenBank/DDBJ whole genome shotgun (WGS) entry which is preliminary data.</text>
</comment>
<organism evidence="2 3">
    <name type="scientific">Sphingomonas oligophenolica</name>
    <dbReference type="NCBI Taxonomy" id="301154"/>
    <lineage>
        <taxon>Bacteria</taxon>
        <taxon>Pseudomonadati</taxon>
        <taxon>Pseudomonadota</taxon>
        <taxon>Alphaproteobacteria</taxon>
        <taxon>Sphingomonadales</taxon>
        <taxon>Sphingomonadaceae</taxon>
        <taxon>Sphingomonas</taxon>
    </lineage>
</organism>
<reference evidence="2 3" key="1">
    <citation type="submission" date="2024-05" db="EMBL/GenBank/DDBJ databases">
        <authorList>
            <person name="Liu Q."/>
            <person name="Xin Y.-H."/>
        </authorList>
    </citation>
    <scope>NUCLEOTIDE SEQUENCE [LARGE SCALE GENOMIC DNA]</scope>
    <source>
        <strain evidence="2 3">CGMCC 1.10181</strain>
    </source>
</reference>
<evidence type="ECO:0000313" key="2">
    <source>
        <dbReference type="EMBL" id="MEN2790833.1"/>
    </source>
</evidence>
<sequence>MQTPNIVKTIGYLVSTLSVLLLGVVSWKAAQQSPVLMACLIGGMLCSVLGMAMRWLSYQIDKE</sequence>
<name>A0ABU9Y4W6_9SPHN</name>
<accession>A0ABU9Y4W6</accession>
<feature type="transmembrane region" description="Helical" evidence="1">
    <location>
        <begin position="12"/>
        <end position="29"/>
    </location>
</feature>
<feature type="transmembrane region" description="Helical" evidence="1">
    <location>
        <begin position="35"/>
        <end position="56"/>
    </location>
</feature>
<keyword evidence="1" id="KW-0472">Membrane</keyword>
<gene>
    <name evidence="2" type="ORF">ABC974_14425</name>
</gene>
<proteinExistence type="predicted"/>
<dbReference type="EMBL" id="JBDIME010000012">
    <property type="protein sequence ID" value="MEN2790833.1"/>
    <property type="molecule type" value="Genomic_DNA"/>
</dbReference>